<comment type="caution">
    <text evidence="2">The sequence shown here is derived from an EMBL/GenBank/DDBJ whole genome shotgun (WGS) entry which is preliminary data.</text>
</comment>
<dbReference type="PANTHER" id="PTHR21377">
    <property type="entry name" value="PROTEIN FAM210B, MITOCHONDRIAL"/>
    <property type="match status" value="1"/>
</dbReference>
<feature type="compositionally biased region" description="Low complexity" evidence="1">
    <location>
        <begin position="393"/>
        <end position="415"/>
    </location>
</feature>
<proteinExistence type="predicted"/>
<protein>
    <submittedName>
        <fullName evidence="2">Uncharacterized protein</fullName>
    </submittedName>
</protein>
<feature type="region of interest" description="Disordered" evidence="1">
    <location>
        <begin position="83"/>
        <end position="108"/>
    </location>
</feature>
<feature type="region of interest" description="Disordered" evidence="1">
    <location>
        <begin position="123"/>
        <end position="145"/>
    </location>
</feature>
<dbReference type="Pfam" id="PF06916">
    <property type="entry name" value="FAM210A-B_dom"/>
    <property type="match status" value="1"/>
</dbReference>
<dbReference type="OrthoDB" id="426386at2759"/>
<name>A0A8J1TSK5_OWEFU</name>
<dbReference type="Proteomes" id="UP000749559">
    <property type="component" value="Unassembled WGS sequence"/>
</dbReference>
<dbReference type="AlphaFoldDB" id="A0A8J1TSK5"/>
<dbReference type="InterPro" id="IPR009688">
    <property type="entry name" value="FAM210A/B-like_dom"/>
</dbReference>
<evidence type="ECO:0000256" key="1">
    <source>
        <dbReference type="SAM" id="MobiDB-lite"/>
    </source>
</evidence>
<feature type="region of interest" description="Disordered" evidence="1">
    <location>
        <begin position="389"/>
        <end position="430"/>
    </location>
</feature>
<dbReference type="EMBL" id="CAIIXF020000003">
    <property type="protein sequence ID" value="CAH1779187.1"/>
    <property type="molecule type" value="Genomic_DNA"/>
</dbReference>
<dbReference type="PANTHER" id="PTHR21377:SF0">
    <property type="entry name" value="PROTEIN FAM210B, MITOCHONDRIAL"/>
    <property type="match status" value="1"/>
</dbReference>
<dbReference type="GO" id="GO:0005739">
    <property type="term" value="C:mitochondrion"/>
    <property type="evidence" value="ECO:0007669"/>
    <property type="project" value="TreeGrafter"/>
</dbReference>
<accession>A0A8J1TSK5</accession>
<organism evidence="2 3">
    <name type="scientific">Owenia fusiformis</name>
    <name type="common">Polychaete worm</name>
    <dbReference type="NCBI Taxonomy" id="6347"/>
    <lineage>
        <taxon>Eukaryota</taxon>
        <taxon>Metazoa</taxon>
        <taxon>Spiralia</taxon>
        <taxon>Lophotrochozoa</taxon>
        <taxon>Annelida</taxon>
        <taxon>Polychaeta</taxon>
        <taxon>Sedentaria</taxon>
        <taxon>Canalipalpata</taxon>
        <taxon>Sabellida</taxon>
        <taxon>Oweniida</taxon>
        <taxon>Oweniidae</taxon>
        <taxon>Owenia</taxon>
    </lineage>
</organism>
<gene>
    <name evidence="2" type="ORF">OFUS_LOCUS6018</name>
</gene>
<dbReference type="InterPro" id="IPR045866">
    <property type="entry name" value="FAM210A/B-like"/>
</dbReference>
<reference evidence="2" key="1">
    <citation type="submission" date="2022-03" db="EMBL/GenBank/DDBJ databases">
        <authorList>
            <person name="Martin C."/>
        </authorList>
    </citation>
    <scope>NUCLEOTIDE SEQUENCE</scope>
</reference>
<feature type="region of interest" description="Disordered" evidence="1">
    <location>
        <begin position="162"/>
        <end position="190"/>
    </location>
</feature>
<feature type="region of interest" description="Disordered" evidence="1">
    <location>
        <begin position="35"/>
        <end position="58"/>
    </location>
</feature>
<evidence type="ECO:0000313" key="2">
    <source>
        <dbReference type="EMBL" id="CAH1779187.1"/>
    </source>
</evidence>
<sequence length="537" mass="58572">MMSLASSGRIGRQYFYRTVKILTAESNGQKLQVQGYASDNGKSDTAEPNGFQAASNGTGFDLSSSKSFDQAYSEHGNISQPINLSCSAPSLEGHQANEHEFSPSHQQDILNNSNRVTLNTEINDMTPGVAGGDQSGQQQNSDNHVPLYDSKTYVSLYGVMQSNVPEPYQPPETSNQAETHGHGESHLQMPSGGVVMGDKFMSSHRMDTHATTHITNPKRKFSSSVAHRSAITTHDTLEMQVDSPQGIQGEDDVRFKIWMENCSRFGFANCFDHLQGVQSGSKTLHEIFAEQDELIREAAERYRASTSTQDQKLDNPLTKAMLSGEHPYPQGIQGDPDECINLKLWMENCIRYGFTNCDDMLQGVQTGRKTLSQVFEEQEQEIRKVAEHYRNISSGSGSSGSDPKQVGSSESSPQGGPQGNTPPPEKELSAGAKLKRAVKEYGSTVIVFHVSISLMSLGGFYLAVSSGIDMVSFLQKLGVGQSILESRLATGTGTFVVAYAVHKVFAPVRIATTLTCTPLIVRYLRSKGILKKPVVKG</sequence>
<keyword evidence="3" id="KW-1185">Reference proteome</keyword>
<evidence type="ECO:0000313" key="3">
    <source>
        <dbReference type="Proteomes" id="UP000749559"/>
    </source>
</evidence>